<evidence type="ECO:0000313" key="1">
    <source>
        <dbReference type="EMBL" id="SDK33375.1"/>
    </source>
</evidence>
<dbReference type="Proteomes" id="UP000182836">
    <property type="component" value="Unassembled WGS sequence"/>
</dbReference>
<dbReference type="GeneID" id="42304924"/>
<dbReference type="OrthoDB" id="1629754at2"/>
<dbReference type="EMBL" id="FNED01000049">
    <property type="protein sequence ID" value="SDK33375.1"/>
    <property type="molecule type" value="Genomic_DNA"/>
</dbReference>
<dbReference type="InterPro" id="IPR018755">
    <property type="entry name" value="Phage_Mu_Gp48"/>
</dbReference>
<dbReference type="AlphaFoldDB" id="A0A1G9B3G8"/>
<dbReference type="Pfam" id="PF10076">
    <property type="entry name" value="Phage_Mu_Gp48"/>
    <property type="match status" value="1"/>
</dbReference>
<dbReference type="RefSeq" id="WP_052812399.1">
    <property type="nucleotide sequence ID" value="NZ_BJOA01000200.1"/>
</dbReference>
<sequence>MSERVDRAFYSLPRYYQSSQITEEIIRAAMKEFDYDEQERDDIFAQLLIVTATWGLERWEKEFGVQHAPGDSYELRRARLEAKVISKSKSNPKRIEEIVNSFVPSKSAKVYRIPDEYAFEAFVPVDELQWMPEIIKAVEKAKPAHLEFILTGIYRAESIIVGGDARNFDVTYRRCGETITEGVLDGQLAWAGVNVLGDAYGFAVPYRRCGEAYTGEEA</sequence>
<name>A0A1G9B3G8_ANEMI</name>
<proteinExistence type="predicted"/>
<protein>
    <recommendedName>
        <fullName evidence="3">Phage portal protein</fullName>
    </recommendedName>
</protein>
<organism evidence="1 2">
    <name type="scientific">Aneurinibacillus migulanus</name>
    <name type="common">Bacillus migulanus</name>
    <dbReference type="NCBI Taxonomy" id="47500"/>
    <lineage>
        <taxon>Bacteria</taxon>
        <taxon>Bacillati</taxon>
        <taxon>Bacillota</taxon>
        <taxon>Bacilli</taxon>
        <taxon>Bacillales</taxon>
        <taxon>Paenibacillaceae</taxon>
        <taxon>Aneurinibacillus group</taxon>
        <taxon>Aneurinibacillus</taxon>
    </lineage>
</organism>
<evidence type="ECO:0000313" key="2">
    <source>
        <dbReference type="Proteomes" id="UP000182836"/>
    </source>
</evidence>
<gene>
    <name evidence="1" type="ORF">SAMN04487909_14940</name>
</gene>
<reference evidence="1 2" key="1">
    <citation type="submission" date="2016-10" db="EMBL/GenBank/DDBJ databases">
        <authorList>
            <person name="de Groot N.N."/>
        </authorList>
    </citation>
    <scope>NUCLEOTIDE SEQUENCE [LARGE SCALE GENOMIC DNA]</scope>
    <source>
        <strain evidence="1 2">DSM 2895</strain>
    </source>
</reference>
<evidence type="ECO:0008006" key="3">
    <source>
        <dbReference type="Google" id="ProtNLM"/>
    </source>
</evidence>
<accession>A0A1G9B3G8</accession>